<dbReference type="InterPro" id="IPR032465">
    <property type="entry name" value="ACMSD"/>
</dbReference>
<proteinExistence type="predicted"/>
<evidence type="ECO:0000259" key="2">
    <source>
        <dbReference type="Pfam" id="PF04909"/>
    </source>
</evidence>
<dbReference type="KEGG" id="mpro:BJP34_35405"/>
<accession>A0A1D8U2D8</accession>
<evidence type="ECO:0000256" key="1">
    <source>
        <dbReference type="ARBA" id="ARBA00023239"/>
    </source>
</evidence>
<dbReference type="GO" id="GO:0005737">
    <property type="term" value="C:cytoplasm"/>
    <property type="evidence" value="ECO:0007669"/>
    <property type="project" value="TreeGrafter"/>
</dbReference>
<evidence type="ECO:0000313" key="4">
    <source>
        <dbReference type="Proteomes" id="UP000177870"/>
    </source>
</evidence>
<dbReference type="SUPFAM" id="SSF51556">
    <property type="entry name" value="Metallo-dependent hydrolases"/>
    <property type="match status" value="1"/>
</dbReference>
<evidence type="ECO:0000313" key="3">
    <source>
        <dbReference type="EMBL" id="AOX04015.1"/>
    </source>
</evidence>
<dbReference type="InterPro" id="IPR006680">
    <property type="entry name" value="Amidohydro-rel"/>
</dbReference>
<dbReference type="GO" id="GO:0019748">
    <property type="term" value="P:secondary metabolic process"/>
    <property type="evidence" value="ECO:0007669"/>
    <property type="project" value="TreeGrafter"/>
</dbReference>
<dbReference type="PANTHER" id="PTHR21240">
    <property type="entry name" value="2-AMINO-3-CARBOXYLMUCONATE-6-SEMIALDEHYDE DECARBOXYLASE"/>
    <property type="match status" value="1"/>
</dbReference>
<dbReference type="GO" id="GO:0016787">
    <property type="term" value="F:hydrolase activity"/>
    <property type="evidence" value="ECO:0007669"/>
    <property type="project" value="InterPro"/>
</dbReference>
<dbReference type="OrthoDB" id="9777673at2"/>
<organism evidence="3 4">
    <name type="scientific">Moorena producens PAL-8-15-08-1</name>
    <dbReference type="NCBI Taxonomy" id="1458985"/>
    <lineage>
        <taxon>Bacteria</taxon>
        <taxon>Bacillati</taxon>
        <taxon>Cyanobacteriota</taxon>
        <taxon>Cyanophyceae</taxon>
        <taxon>Coleofasciculales</taxon>
        <taxon>Coleofasciculaceae</taxon>
        <taxon>Moorena</taxon>
    </lineage>
</organism>
<dbReference type="AlphaFoldDB" id="A0A1D8U2D8"/>
<keyword evidence="1" id="KW-0456">Lyase</keyword>
<dbReference type="STRING" id="1458985.BJP34_35405"/>
<dbReference type="Proteomes" id="UP000177870">
    <property type="component" value="Chromosome"/>
</dbReference>
<feature type="domain" description="Amidohydrolase-related" evidence="2">
    <location>
        <begin position="89"/>
        <end position="380"/>
    </location>
</feature>
<dbReference type="GO" id="GO:0016831">
    <property type="term" value="F:carboxy-lyase activity"/>
    <property type="evidence" value="ECO:0007669"/>
    <property type="project" value="InterPro"/>
</dbReference>
<dbReference type="Gene3D" id="3.20.20.140">
    <property type="entry name" value="Metal-dependent hydrolases"/>
    <property type="match status" value="1"/>
</dbReference>
<dbReference type="InterPro" id="IPR032466">
    <property type="entry name" value="Metal_Hydrolase"/>
</dbReference>
<reference evidence="4" key="1">
    <citation type="submission" date="2016-10" db="EMBL/GenBank/DDBJ databases">
        <title>Comparative genomics uncovers the prolific and rare metabolic potential of the cyanobacterial genus Moorea.</title>
        <authorList>
            <person name="Leao T."/>
            <person name="Castelao G."/>
            <person name="Korobeynikov A."/>
            <person name="Monroe E.A."/>
            <person name="Podell S."/>
            <person name="Glukhov E."/>
            <person name="Allen E."/>
            <person name="Gerwick W.H."/>
            <person name="Gerwick L."/>
        </authorList>
    </citation>
    <scope>NUCLEOTIDE SEQUENCE [LARGE SCALE GENOMIC DNA]</scope>
    <source>
        <strain evidence="4">PAL-8-15-08-1</strain>
    </source>
</reference>
<dbReference type="Pfam" id="PF04909">
    <property type="entry name" value="Amidohydro_2"/>
    <property type="match status" value="1"/>
</dbReference>
<gene>
    <name evidence="3" type="ORF">BJP34_35405</name>
</gene>
<name>A0A1D8U2D8_9CYAN</name>
<sequence length="381" mass="43710">MLKDYQIIDADGHVNEPIDMWEKYLEPAFKSHAPYRYQPSQKDGVVKIDIFSPPTKYMRVEGETIYNKISDAVWAEGIKVAIRNKATYNRNLGSGPDSQVKAMKRMGVDISFLYPTIGLWMLAIDTMDPSLAAALTRAYNNWLRDFCSYDPQLLKGVGAISLHDPSNMVSELHRIAEFGWKAVFVRPNPVKGRLLSDPAYEPFWTECESLGIAVGIHEGSHSRLPTTGADRFHTRFAMHACSHPMEHMMAMLALIEGGVLERHPNLRVAFLESGCGWLPYWLWRLDEEYDQLAWEVKDHVRMKPSEYFRRQCFIAIEPDEPYLADIIKYIGSDNLIFGSDYPHIDHNPKIIEEVVGLQDKLSQKIVQKILWDNPMRFYGLG</sequence>
<protein>
    <submittedName>
        <fullName evidence="3">BarH protein</fullName>
    </submittedName>
</protein>
<dbReference type="PANTHER" id="PTHR21240:SF28">
    <property type="entry name" value="ISO-OROTATE DECARBOXYLASE (EUROFUNG)"/>
    <property type="match status" value="1"/>
</dbReference>
<dbReference type="EMBL" id="CP017599">
    <property type="protein sequence ID" value="AOX04015.1"/>
    <property type="molecule type" value="Genomic_DNA"/>
</dbReference>